<keyword evidence="6 7" id="KW-0472">Membrane</keyword>
<feature type="transmembrane region" description="Helical" evidence="7">
    <location>
        <begin position="91"/>
        <end position="108"/>
    </location>
</feature>
<dbReference type="EMBL" id="KN651590">
    <property type="protein sequence ID" value="KHN30566.1"/>
    <property type="molecule type" value="Genomic_DNA"/>
</dbReference>
<dbReference type="GO" id="GO:0016192">
    <property type="term" value="P:vesicle-mediated transport"/>
    <property type="evidence" value="ECO:0007669"/>
    <property type="project" value="TreeGrafter"/>
</dbReference>
<evidence type="ECO:0000256" key="3">
    <source>
        <dbReference type="ARBA" id="ARBA00006483"/>
    </source>
</evidence>
<feature type="transmembrane region" description="Helical" evidence="7">
    <location>
        <begin position="69"/>
        <end position="85"/>
    </location>
</feature>
<gene>
    <name evidence="8" type="ORF">glysoja_030003</name>
</gene>
<keyword evidence="4 7" id="KW-0812">Transmembrane</keyword>
<evidence type="ECO:0000256" key="2">
    <source>
        <dbReference type="ARBA" id="ARBA00004127"/>
    </source>
</evidence>
<dbReference type="GO" id="GO:0005783">
    <property type="term" value="C:endoplasmic reticulum"/>
    <property type="evidence" value="ECO:0007669"/>
    <property type="project" value="TreeGrafter"/>
</dbReference>
<evidence type="ECO:0000256" key="6">
    <source>
        <dbReference type="ARBA" id="ARBA00023136"/>
    </source>
</evidence>
<protein>
    <recommendedName>
        <fullName evidence="7">PRA1 family protein</fullName>
    </recommendedName>
</protein>
<keyword evidence="5 7" id="KW-1133">Transmembrane helix</keyword>
<comment type="subcellular location">
    <subcellularLocation>
        <location evidence="2">Endomembrane system</location>
        <topology evidence="2">Multi-pass membrane protein</topology>
    </subcellularLocation>
    <subcellularLocation>
        <location evidence="7">Membrane</location>
        <topology evidence="7">Multi-pass membrane protein</topology>
    </subcellularLocation>
</comment>
<comment type="similarity">
    <text evidence="3 7">Belongs to the PRA1 family.</text>
</comment>
<dbReference type="GO" id="GO:0005794">
    <property type="term" value="C:Golgi apparatus"/>
    <property type="evidence" value="ECO:0007669"/>
    <property type="project" value="TreeGrafter"/>
</dbReference>
<dbReference type="InterPro" id="IPR004895">
    <property type="entry name" value="Prenylated_rab_accept_PRA1"/>
</dbReference>
<comment type="function">
    <text evidence="1 7">May be involved in both secretory and endocytic intracellular trafficking in the endosomal/prevacuolar compartments.</text>
</comment>
<keyword evidence="7" id="KW-0813">Transport</keyword>
<dbReference type="Pfam" id="PF03208">
    <property type="entry name" value="PRA1"/>
    <property type="match status" value="1"/>
</dbReference>
<dbReference type="PANTHER" id="PTHR19317">
    <property type="entry name" value="PRENYLATED RAB ACCEPTOR 1-RELATED"/>
    <property type="match status" value="1"/>
</dbReference>
<evidence type="ECO:0000256" key="4">
    <source>
        <dbReference type="ARBA" id="ARBA00022692"/>
    </source>
</evidence>
<feature type="transmembrane region" description="Helical" evidence="7">
    <location>
        <begin position="45"/>
        <end position="62"/>
    </location>
</feature>
<dbReference type="AlphaFoldDB" id="A0A0B2R7V1"/>
<proteinExistence type="inferred from homology"/>
<reference evidence="8" key="1">
    <citation type="submission" date="2014-07" db="EMBL/GenBank/DDBJ databases">
        <title>Identification of a novel salt tolerance gene in wild soybean by whole-genome sequencing.</title>
        <authorList>
            <person name="Lam H.-M."/>
            <person name="Qi X."/>
            <person name="Li M.-W."/>
            <person name="Liu X."/>
            <person name="Xie M."/>
            <person name="Ni M."/>
            <person name="Xu X."/>
        </authorList>
    </citation>
    <scope>NUCLEOTIDE SEQUENCE [LARGE SCALE GENOMIC DNA]</scope>
    <source>
        <tissue evidence="8">Root</tissue>
    </source>
</reference>
<dbReference type="GO" id="GO:0016020">
    <property type="term" value="C:membrane"/>
    <property type="evidence" value="ECO:0007669"/>
    <property type="project" value="UniProtKB-SubCell"/>
</dbReference>
<accession>A0A0B2R7V1</accession>
<evidence type="ECO:0000256" key="1">
    <source>
        <dbReference type="ARBA" id="ARBA00002501"/>
    </source>
</evidence>
<evidence type="ECO:0000256" key="7">
    <source>
        <dbReference type="RuleBase" id="RU363107"/>
    </source>
</evidence>
<organism evidence="8">
    <name type="scientific">Glycine soja</name>
    <name type="common">Wild soybean</name>
    <dbReference type="NCBI Taxonomy" id="3848"/>
    <lineage>
        <taxon>Eukaryota</taxon>
        <taxon>Viridiplantae</taxon>
        <taxon>Streptophyta</taxon>
        <taxon>Embryophyta</taxon>
        <taxon>Tracheophyta</taxon>
        <taxon>Spermatophyta</taxon>
        <taxon>Magnoliopsida</taxon>
        <taxon>eudicotyledons</taxon>
        <taxon>Gunneridae</taxon>
        <taxon>Pentapetalae</taxon>
        <taxon>rosids</taxon>
        <taxon>fabids</taxon>
        <taxon>Fabales</taxon>
        <taxon>Fabaceae</taxon>
        <taxon>Papilionoideae</taxon>
        <taxon>50 kb inversion clade</taxon>
        <taxon>NPAAA clade</taxon>
        <taxon>indigoferoid/millettioid clade</taxon>
        <taxon>Phaseoleae</taxon>
        <taxon>Glycine</taxon>
        <taxon>Glycine subgen. Soja</taxon>
    </lineage>
</organism>
<sequence>MLSNIKEASQSVVSTRRPWRVFLDPSSLSLPSSISETTTRLAHNLTYFLFNYALLLLLVFLLTLLRHPFPLLLFLLLSAAWYFLYFSRDDLPIAIIPLSLVTLVALFATGAWLYLLLAVLIAAVVVFLHAALRSTDELVGDDQESPYGPMLGDTPATGAYVPV</sequence>
<evidence type="ECO:0000256" key="5">
    <source>
        <dbReference type="ARBA" id="ARBA00022989"/>
    </source>
</evidence>
<dbReference type="PANTHER" id="PTHR19317:SF81">
    <property type="entry name" value="PRA1 FAMILY PROTEIN D"/>
    <property type="match status" value="1"/>
</dbReference>
<name>A0A0B2R7V1_GLYSO</name>
<dbReference type="Proteomes" id="UP000053555">
    <property type="component" value="Unassembled WGS sequence"/>
</dbReference>
<evidence type="ECO:0000313" key="8">
    <source>
        <dbReference type="EMBL" id="KHN30566.1"/>
    </source>
</evidence>